<protein>
    <submittedName>
        <fullName evidence="1">Ig-like domain-containing protein</fullName>
    </submittedName>
</protein>
<dbReference type="PANTHER" id="PTHR23279">
    <property type="entry name" value="DEFECTIVE PROBOSCIS EXTENSION RESPONSE DPR -RELATED"/>
    <property type="match status" value="1"/>
</dbReference>
<dbReference type="VEuPathDB" id="VectorBase:RPRC008437"/>
<dbReference type="Proteomes" id="UP000015103">
    <property type="component" value="Unassembled WGS sequence"/>
</dbReference>
<dbReference type="EnsemblMetazoa" id="RPRC008437-RA">
    <property type="protein sequence ID" value="RPRC008437-PA"/>
    <property type="gene ID" value="RPRC008437"/>
</dbReference>
<proteinExistence type="predicted"/>
<dbReference type="GO" id="GO:0032589">
    <property type="term" value="C:neuron projection membrane"/>
    <property type="evidence" value="ECO:0007669"/>
    <property type="project" value="TreeGrafter"/>
</dbReference>
<reference evidence="1" key="1">
    <citation type="submission" date="2015-05" db="UniProtKB">
        <authorList>
            <consortium name="EnsemblMetazoa"/>
        </authorList>
    </citation>
    <scope>IDENTIFICATION</scope>
</reference>
<dbReference type="eggNOG" id="KOG3510">
    <property type="taxonomic scope" value="Eukaryota"/>
</dbReference>
<accession>T1HWL7</accession>
<dbReference type="InterPro" id="IPR007110">
    <property type="entry name" value="Ig-like_dom"/>
</dbReference>
<dbReference type="AlphaFoldDB" id="T1HWL7"/>
<dbReference type="SUPFAM" id="SSF48726">
    <property type="entry name" value="Immunoglobulin"/>
    <property type="match status" value="1"/>
</dbReference>
<keyword evidence="2" id="KW-1185">Reference proteome</keyword>
<dbReference type="EMBL" id="ACPB03026791">
    <property type="status" value="NOT_ANNOTATED_CDS"/>
    <property type="molecule type" value="Genomic_DNA"/>
</dbReference>
<evidence type="ECO:0000313" key="1">
    <source>
        <dbReference type="EnsemblMetazoa" id="RPRC008437-PA"/>
    </source>
</evidence>
<dbReference type="HOGENOM" id="CLU_2148940_0_0_1"/>
<dbReference type="Pfam" id="PF07686">
    <property type="entry name" value="V-set"/>
    <property type="match status" value="1"/>
</dbReference>
<dbReference type="InterPro" id="IPR036179">
    <property type="entry name" value="Ig-like_dom_sf"/>
</dbReference>
<dbReference type="GO" id="GO:0050808">
    <property type="term" value="P:synapse organization"/>
    <property type="evidence" value="ECO:0007669"/>
    <property type="project" value="TreeGrafter"/>
</dbReference>
<sequence length="112" mass="13077">MEVSWMRRKDLHIISTGNFMFTADSRFYVIHPEHDPAQWTLQLRNARLEDEGLYECQVNTDPKMKRSVLLTVAVKSALKGTRFQSVEAVKEKAASVMQELSEKAFQHCFEQW</sequence>
<organism evidence="1 2">
    <name type="scientific">Rhodnius prolixus</name>
    <name type="common">Triatomid bug</name>
    <dbReference type="NCBI Taxonomy" id="13249"/>
    <lineage>
        <taxon>Eukaryota</taxon>
        <taxon>Metazoa</taxon>
        <taxon>Ecdysozoa</taxon>
        <taxon>Arthropoda</taxon>
        <taxon>Hexapoda</taxon>
        <taxon>Insecta</taxon>
        <taxon>Pterygota</taxon>
        <taxon>Neoptera</taxon>
        <taxon>Paraneoptera</taxon>
        <taxon>Hemiptera</taxon>
        <taxon>Heteroptera</taxon>
        <taxon>Panheteroptera</taxon>
        <taxon>Cimicomorpha</taxon>
        <taxon>Reduviidae</taxon>
        <taxon>Triatominae</taxon>
        <taxon>Rhodnius</taxon>
    </lineage>
</organism>
<dbReference type="InterPro" id="IPR013106">
    <property type="entry name" value="Ig_V-set"/>
</dbReference>
<evidence type="ECO:0000313" key="2">
    <source>
        <dbReference type="Proteomes" id="UP000015103"/>
    </source>
</evidence>
<dbReference type="InterPro" id="IPR037448">
    <property type="entry name" value="Zig-8"/>
</dbReference>
<dbReference type="PANTHER" id="PTHR23279:SF36">
    <property type="entry name" value="DEFECTIVE PROBOSCIS EXTENSION RESPONSE 9, ISOFORM A"/>
    <property type="match status" value="1"/>
</dbReference>
<dbReference type="InParanoid" id="T1HWL7"/>
<dbReference type="OMA" id="YFMASGH"/>
<dbReference type="Gene3D" id="2.60.40.10">
    <property type="entry name" value="Immunoglobulins"/>
    <property type="match status" value="1"/>
</dbReference>
<dbReference type="InterPro" id="IPR013783">
    <property type="entry name" value="Ig-like_fold"/>
</dbReference>
<dbReference type="PROSITE" id="PS50835">
    <property type="entry name" value="IG_LIKE"/>
    <property type="match status" value="1"/>
</dbReference>
<name>T1HWL7_RHOPR</name>
<dbReference type="STRING" id="13249.T1HWL7"/>